<dbReference type="GO" id="GO:0051959">
    <property type="term" value="F:dynein light intermediate chain binding"/>
    <property type="evidence" value="ECO:0007669"/>
    <property type="project" value="TreeGrafter"/>
</dbReference>
<dbReference type="PANTHER" id="PTHR21502">
    <property type="entry name" value="ZINC FINGER PROTEIN DZIP1"/>
    <property type="match status" value="1"/>
</dbReference>
<evidence type="ECO:0000256" key="4">
    <source>
        <dbReference type="SAM" id="Coils"/>
    </source>
</evidence>
<feature type="region of interest" description="Disordered" evidence="5">
    <location>
        <begin position="376"/>
        <end position="430"/>
    </location>
</feature>
<feature type="coiled-coil region" evidence="4">
    <location>
        <begin position="126"/>
        <end position="318"/>
    </location>
</feature>
<accession>A0AAV7XJ11</accession>
<keyword evidence="3 4" id="KW-0175">Coiled coil</keyword>
<sequence>MVTRETLNFWQNVFKCINLETLMGMDERQDGFISFNFVPLLLRMSCENGSGLTGVRAAESESGQKSLMPYLVEEEIEDTMDDSKPEVSVIDVYDIASEIGKEFEKMIDVYGTDAVISLMPKVINALEQLEGLATRNERENIQIEELKARIAQLEKDKIGKAEDRHRFEMELEQIEEHWREESRDLEAMVAHLQEENRKLSSILAEKKLEEKSTDPGALLSPEVDMALLQRLRGLVDRLKDQLRQRDRELQSKQTELDSLSGQVEQLTIISRELRRKQRLGQAQIHSLIDERADFLAQLHDQQREVQILRQRLGLAEKENEDLSISAKDSPDLTNKVIYDKDDPHRPKFTTQELKEILHERNELKARVSDLEDELEMYRPKETPVSNNPSVNRSSDSNCSAGASANTTASASASSSSHDLSDPSEEDDKSNSSLFRSTAFIPSLFPLHRLSVSQRLSISEEFSPALSSVVFPPTVRDLEVPLNREESNEQAQTYASSTPETLSNMHPRLLKFATPTINGVRTPLGNNLFACLCSPQDEELIVEGPLPQEPDDAPWRKSDSGIRKFFRRLFSEGVTGGGTSSVLPFVGGSSSSGSKPILSSSLSKIGLSGHLSASGAADTTV</sequence>
<dbReference type="Pfam" id="PF11461">
    <property type="entry name" value="RILP"/>
    <property type="match status" value="1"/>
</dbReference>
<dbReference type="AlphaFoldDB" id="A0AAV7XJ11"/>
<comment type="caution">
    <text evidence="8">The sequence shown here is derived from an EMBL/GenBank/DDBJ whole genome shotgun (WGS) entry which is preliminary data.</text>
</comment>
<evidence type="ECO:0000259" key="7">
    <source>
        <dbReference type="PROSITE" id="PS51777"/>
    </source>
</evidence>
<dbReference type="GO" id="GO:0060271">
    <property type="term" value="P:cilium assembly"/>
    <property type="evidence" value="ECO:0007669"/>
    <property type="project" value="TreeGrafter"/>
</dbReference>
<protein>
    <recommendedName>
        <fullName evidence="10">RILP-like protein homolog</fullName>
    </recommendedName>
</protein>
<dbReference type="InterPro" id="IPR034743">
    <property type="entry name" value="RH1"/>
</dbReference>
<name>A0AAV7XJ11_9NEOP</name>
<feature type="domain" description="RH1" evidence="6">
    <location>
        <begin position="75"/>
        <end position="163"/>
    </location>
</feature>
<dbReference type="GO" id="GO:0005737">
    <property type="term" value="C:cytoplasm"/>
    <property type="evidence" value="ECO:0007669"/>
    <property type="project" value="TreeGrafter"/>
</dbReference>
<dbReference type="InterPro" id="IPR034744">
    <property type="entry name" value="RH2"/>
</dbReference>
<evidence type="ECO:0000313" key="9">
    <source>
        <dbReference type="Proteomes" id="UP001075354"/>
    </source>
</evidence>
<feature type="domain" description="RH2" evidence="7">
    <location>
        <begin position="345"/>
        <end position="416"/>
    </location>
</feature>
<evidence type="ECO:0000259" key="6">
    <source>
        <dbReference type="PROSITE" id="PS51776"/>
    </source>
</evidence>
<dbReference type="GO" id="GO:0046983">
    <property type="term" value="F:protein dimerization activity"/>
    <property type="evidence" value="ECO:0007669"/>
    <property type="project" value="InterPro"/>
</dbReference>
<keyword evidence="9" id="KW-1185">Reference proteome</keyword>
<dbReference type="PANTHER" id="PTHR21502:SF4">
    <property type="entry name" value="RILP-LIKE PROTEIN HOMOLOG"/>
    <property type="match status" value="1"/>
</dbReference>
<dbReference type="GO" id="GO:0015031">
    <property type="term" value="P:protein transport"/>
    <property type="evidence" value="ECO:0007669"/>
    <property type="project" value="UniProtKB-KW"/>
</dbReference>
<keyword evidence="1" id="KW-0813">Transport</keyword>
<evidence type="ECO:0000256" key="3">
    <source>
        <dbReference type="ARBA" id="ARBA00023054"/>
    </source>
</evidence>
<dbReference type="InterPro" id="IPR051241">
    <property type="entry name" value="DZIP_RILPL"/>
</dbReference>
<dbReference type="Pfam" id="PF09744">
    <property type="entry name" value="RH1"/>
    <property type="match status" value="1"/>
</dbReference>
<evidence type="ECO:0000256" key="2">
    <source>
        <dbReference type="ARBA" id="ARBA00022927"/>
    </source>
</evidence>
<gene>
    <name evidence="8" type="ORF">ONE63_010996</name>
</gene>
<evidence type="ECO:0000256" key="1">
    <source>
        <dbReference type="ARBA" id="ARBA00022448"/>
    </source>
</evidence>
<evidence type="ECO:0000313" key="8">
    <source>
        <dbReference type="EMBL" id="KAJ1524501.1"/>
    </source>
</evidence>
<dbReference type="PROSITE" id="PS51777">
    <property type="entry name" value="RH2"/>
    <property type="match status" value="1"/>
</dbReference>
<reference evidence="8" key="1">
    <citation type="submission" date="2022-12" db="EMBL/GenBank/DDBJ databases">
        <title>Chromosome-level genome assembly of the bean flower thrips Megalurothrips usitatus.</title>
        <authorList>
            <person name="Ma L."/>
            <person name="Liu Q."/>
            <person name="Li H."/>
            <person name="Cai W."/>
        </authorList>
    </citation>
    <scope>NUCLEOTIDE SEQUENCE</scope>
    <source>
        <strain evidence="8">Cailab_2022a</strain>
    </source>
</reference>
<dbReference type="InterPro" id="IPR021563">
    <property type="entry name" value="RILP_dimer"/>
</dbReference>
<dbReference type="CDD" id="cd14445">
    <property type="entry name" value="RILP-like"/>
    <property type="match status" value="1"/>
</dbReference>
<dbReference type="EMBL" id="JAPTSV010000009">
    <property type="protein sequence ID" value="KAJ1524501.1"/>
    <property type="molecule type" value="Genomic_DNA"/>
</dbReference>
<organism evidence="8 9">
    <name type="scientific">Megalurothrips usitatus</name>
    <name type="common">bean blossom thrips</name>
    <dbReference type="NCBI Taxonomy" id="439358"/>
    <lineage>
        <taxon>Eukaryota</taxon>
        <taxon>Metazoa</taxon>
        <taxon>Ecdysozoa</taxon>
        <taxon>Arthropoda</taxon>
        <taxon>Hexapoda</taxon>
        <taxon>Insecta</taxon>
        <taxon>Pterygota</taxon>
        <taxon>Neoptera</taxon>
        <taxon>Paraneoptera</taxon>
        <taxon>Thysanoptera</taxon>
        <taxon>Terebrantia</taxon>
        <taxon>Thripoidea</taxon>
        <taxon>Thripidae</taxon>
        <taxon>Megalurothrips</taxon>
    </lineage>
</organism>
<dbReference type="GO" id="GO:0031267">
    <property type="term" value="F:small GTPase binding"/>
    <property type="evidence" value="ECO:0007669"/>
    <property type="project" value="TreeGrafter"/>
</dbReference>
<dbReference type="Proteomes" id="UP001075354">
    <property type="component" value="Chromosome 9"/>
</dbReference>
<keyword evidence="2" id="KW-0653">Protein transport</keyword>
<dbReference type="Gene3D" id="1.20.58.1770">
    <property type="match status" value="1"/>
</dbReference>
<dbReference type="SUPFAM" id="SSF161256">
    <property type="entry name" value="RILP dimerisation region"/>
    <property type="match status" value="1"/>
</dbReference>
<proteinExistence type="predicted"/>
<evidence type="ECO:0008006" key="10">
    <source>
        <dbReference type="Google" id="ProtNLM"/>
    </source>
</evidence>
<dbReference type="GO" id="GO:0036064">
    <property type="term" value="C:ciliary basal body"/>
    <property type="evidence" value="ECO:0007669"/>
    <property type="project" value="TreeGrafter"/>
</dbReference>
<dbReference type="PROSITE" id="PS51776">
    <property type="entry name" value="RH1"/>
    <property type="match status" value="1"/>
</dbReference>
<feature type="compositionally biased region" description="Low complexity" evidence="5">
    <location>
        <begin position="383"/>
        <end position="416"/>
    </location>
</feature>
<dbReference type="Gene3D" id="6.10.230.10">
    <property type="match status" value="1"/>
</dbReference>
<evidence type="ECO:0000256" key="5">
    <source>
        <dbReference type="SAM" id="MobiDB-lite"/>
    </source>
</evidence>